<proteinExistence type="predicted"/>
<reference evidence="2 3" key="1">
    <citation type="submission" date="2015-09" db="EMBL/GenBank/DDBJ databases">
        <title>Genome sequence of ICMP 13104.</title>
        <authorList>
            <person name="Visnovsky S."/>
            <person name="Lu A."/>
            <person name="Panda P."/>
            <person name="Pitman A."/>
        </authorList>
    </citation>
    <scope>NUCLEOTIDE SEQUENCE [LARGE SCALE GENOMIC DNA]</scope>
    <source>
        <strain evidence="2 3">ICMP 13104</strain>
    </source>
</reference>
<evidence type="ECO:0000313" key="2">
    <source>
        <dbReference type="EMBL" id="KTB59416.1"/>
    </source>
</evidence>
<comment type="caution">
    <text evidence="2">The sequence shown here is derived from an EMBL/GenBank/DDBJ whole genome shotgun (WGS) entry which is preliminary data.</text>
</comment>
<feature type="signal peptide" evidence="1">
    <location>
        <begin position="1"/>
        <end position="23"/>
    </location>
</feature>
<keyword evidence="3" id="KW-1185">Reference proteome</keyword>
<dbReference type="EMBL" id="LKEJ01000149">
    <property type="protein sequence ID" value="KTB59416.1"/>
    <property type="molecule type" value="Genomic_DNA"/>
</dbReference>
<evidence type="ECO:0000313" key="3">
    <source>
        <dbReference type="Proteomes" id="UP000053048"/>
    </source>
</evidence>
<evidence type="ECO:0000256" key="1">
    <source>
        <dbReference type="SAM" id="SignalP"/>
    </source>
</evidence>
<organism evidence="2 3">
    <name type="scientific">Pseudomonas viridiflava ICMP 13104</name>
    <dbReference type="NCBI Taxonomy" id="1198305"/>
    <lineage>
        <taxon>Bacteria</taxon>
        <taxon>Pseudomonadati</taxon>
        <taxon>Pseudomonadota</taxon>
        <taxon>Gammaproteobacteria</taxon>
        <taxon>Pseudomonadales</taxon>
        <taxon>Pseudomonadaceae</taxon>
        <taxon>Pseudomonas</taxon>
    </lineage>
</organism>
<dbReference type="Proteomes" id="UP000053048">
    <property type="component" value="Unassembled WGS sequence"/>
</dbReference>
<gene>
    <name evidence="2" type="ORF">AO067_16780</name>
</gene>
<evidence type="ECO:0008006" key="4">
    <source>
        <dbReference type="Google" id="ProtNLM"/>
    </source>
</evidence>
<protein>
    <recommendedName>
        <fullName evidence="4">DUF3757 domain-containing protein</fullName>
    </recommendedName>
</protein>
<dbReference type="AlphaFoldDB" id="A0A0W0HF32"/>
<sequence length="149" mass="15972">MKRLIMGVAITTSLLGASMASQAASQTVENCPAVSKIEQVSPGVYRASGNDGEWTGVLQGIVTKKMPVQSFDLAIAIQEGADAPQMLQRCTYNIGSRDALDMRFIAKNGKDFTVKTAGSAWKKEDGPFGLIYNVCEKTSPESCTFTVVQ</sequence>
<dbReference type="InterPro" id="IPR022231">
    <property type="entry name" value="DUF3757"/>
</dbReference>
<feature type="chain" id="PRO_5006903177" description="DUF3757 domain-containing protein" evidence="1">
    <location>
        <begin position="24"/>
        <end position="149"/>
    </location>
</feature>
<accession>A0A0W0HF32</accession>
<dbReference type="Pfam" id="PF12582">
    <property type="entry name" value="DUF3757"/>
    <property type="match status" value="1"/>
</dbReference>
<name>A0A0W0HF32_PSEVI</name>
<keyword evidence="1" id="KW-0732">Signal</keyword>